<comment type="caution">
    <text evidence="1">The sequence shown here is derived from an EMBL/GenBank/DDBJ whole genome shotgun (WGS) entry which is preliminary data.</text>
</comment>
<accession>A0AAU9QC18</accession>
<dbReference type="Proteomes" id="UP001295420">
    <property type="component" value="Unassembled WGS sequence"/>
</dbReference>
<proteinExistence type="predicted"/>
<evidence type="ECO:0000313" key="2">
    <source>
        <dbReference type="Proteomes" id="UP001295420"/>
    </source>
</evidence>
<sequence>MNIIQLTLALYEKTNVSPANLDLFRVVSDLSYCRGDQLFRSH</sequence>
<organism evidence="1 2">
    <name type="scientific">Vibrio owensii</name>
    <dbReference type="NCBI Taxonomy" id="696485"/>
    <lineage>
        <taxon>Bacteria</taxon>
        <taxon>Pseudomonadati</taxon>
        <taxon>Pseudomonadota</taxon>
        <taxon>Gammaproteobacteria</taxon>
        <taxon>Vibrionales</taxon>
        <taxon>Vibrionaceae</taxon>
        <taxon>Vibrio</taxon>
    </lineage>
</organism>
<evidence type="ECO:0000313" key="1">
    <source>
        <dbReference type="EMBL" id="CAH1538535.1"/>
    </source>
</evidence>
<gene>
    <name evidence="1" type="ORF">THF1D04_50311</name>
</gene>
<name>A0AAU9QC18_9VIBR</name>
<dbReference type="AlphaFoldDB" id="A0AAU9QC18"/>
<protein>
    <submittedName>
        <fullName evidence="1">Uncharacterized protein</fullName>
    </submittedName>
</protein>
<reference evidence="1" key="1">
    <citation type="submission" date="2022-01" db="EMBL/GenBank/DDBJ databases">
        <authorList>
            <person name="Lagorce A."/>
        </authorList>
    </citation>
    <scope>NUCLEOTIDE SEQUENCE</scope>
    <source>
        <strain evidence="1">Th15_F1_D04</strain>
    </source>
</reference>
<dbReference type="EMBL" id="CAKMTQ010000045">
    <property type="protein sequence ID" value="CAH1538535.1"/>
    <property type="molecule type" value="Genomic_DNA"/>
</dbReference>